<keyword evidence="2" id="KW-1185">Reference proteome</keyword>
<accession>A0A501PJF6</accession>
<dbReference type="AlphaFoldDB" id="A0A501PJF6"/>
<dbReference type="OrthoDB" id="5767259at2"/>
<organism evidence="1 2">
    <name type="scientific">Emcibacter nanhaiensis</name>
    <dbReference type="NCBI Taxonomy" id="1505037"/>
    <lineage>
        <taxon>Bacteria</taxon>
        <taxon>Pseudomonadati</taxon>
        <taxon>Pseudomonadota</taxon>
        <taxon>Alphaproteobacteria</taxon>
        <taxon>Emcibacterales</taxon>
        <taxon>Emcibacteraceae</taxon>
        <taxon>Emcibacter</taxon>
    </lineage>
</organism>
<name>A0A501PJF6_9PROT</name>
<gene>
    <name evidence="1" type="ORF">FIV46_08890</name>
</gene>
<evidence type="ECO:0000313" key="2">
    <source>
        <dbReference type="Proteomes" id="UP000319148"/>
    </source>
</evidence>
<dbReference type="Pfam" id="PF10741">
    <property type="entry name" value="T2SSM_b"/>
    <property type="match status" value="1"/>
</dbReference>
<evidence type="ECO:0008006" key="3">
    <source>
        <dbReference type="Google" id="ProtNLM"/>
    </source>
</evidence>
<dbReference type="Proteomes" id="UP000319148">
    <property type="component" value="Unassembled WGS sequence"/>
</dbReference>
<evidence type="ECO:0000313" key="1">
    <source>
        <dbReference type="EMBL" id="TPD60162.1"/>
    </source>
</evidence>
<dbReference type="RefSeq" id="WP_139940572.1">
    <property type="nucleotide sequence ID" value="NZ_JBHSYP010000027.1"/>
</dbReference>
<sequence length="193" mass="21145">MTTDPRSLAGRLLAVLILAVLVWLAYTLLFAPGVSGTAQNISALTQTRGLVEKYTRLAGRKDEIVARLAELEQNTDWQNTYLQGESHALAGAELQRYIQSLLEDHGADLKMMRLQSQNPDKSERVDLQVSVELNYEMLTAILLDIETAEIALVVDQLTVREKAPSARPGADNSRNLATKFVVSGLADIGEDAP</sequence>
<dbReference type="EMBL" id="VFIY01000008">
    <property type="protein sequence ID" value="TPD60162.1"/>
    <property type="molecule type" value="Genomic_DNA"/>
</dbReference>
<proteinExistence type="predicted"/>
<comment type="caution">
    <text evidence="1">The sequence shown here is derived from an EMBL/GenBank/DDBJ whole genome shotgun (WGS) entry which is preliminary data.</text>
</comment>
<protein>
    <recommendedName>
        <fullName evidence="3">Type II secretion system protein M</fullName>
    </recommendedName>
</protein>
<dbReference type="InterPro" id="IPR034756">
    <property type="entry name" value="T2SSM_b"/>
</dbReference>
<reference evidence="2" key="1">
    <citation type="submission" date="2019-06" db="EMBL/GenBank/DDBJ databases">
        <title>The complete genome of Emcibacter congregatus ZYLT.</title>
        <authorList>
            <person name="Zhao Z."/>
        </authorList>
    </citation>
    <scope>NUCLEOTIDE SEQUENCE [LARGE SCALE GENOMIC DNA]</scope>
    <source>
        <strain evidence="2">MCCC 1A06723</strain>
    </source>
</reference>
<dbReference type="NCBIfam" id="NF040576">
    <property type="entry name" value="T2SS_GspM_XpsM"/>
    <property type="match status" value="1"/>
</dbReference>